<dbReference type="InterPro" id="IPR046867">
    <property type="entry name" value="AldOxase/xan_DH_MoCoBD2"/>
</dbReference>
<dbReference type="PANTHER" id="PTHR47495">
    <property type="entry name" value="ALDEHYDE DEHYDROGENASE"/>
    <property type="match status" value="1"/>
</dbReference>
<accession>T1B3N9</accession>
<reference evidence="3" key="1">
    <citation type="submission" date="2013-08" db="EMBL/GenBank/DDBJ databases">
        <authorList>
            <person name="Mendez C."/>
            <person name="Richter M."/>
            <person name="Ferrer M."/>
            <person name="Sanchez J."/>
        </authorList>
    </citation>
    <scope>NUCLEOTIDE SEQUENCE</scope>
</reference>
<dbReference type="InterPro" id="IPR037165">
    <property type="entry name" value="AldOxase/xan_DH_Mopterin-bd_sf"/>
</dbReference>
<comment type="caution">
    <text evidence="3">The sequence shown here is derived from an EMBL/GenBank/DDBJ whole genome shotgun (WGS) entry which is preliminary data.</text>
</comment>
<name>T1B3N9_9ZZZZ</name>
<dbReference type="SUPFAM" id="SSF56003">
    <property type="entry name" value="Molybdenum cofactor-binding domain"/>
    <property type="match status" value="1"/>
</dbReference>
<sequence length="386" mass="41790">MRRDGDVDAALARAAKVLKASYSYPFLAHATLEPQNCTAHAKPDGSVEIWAPTQNPGAGARLVARTLGIDPGKVKVHMTRAGGGFGRRLQSDFMVEAAMIAQRTGRAVKVLWDRTQDFHHDAYRPAGFHAFTAGLAASGKPVAFRDHFVTFAQDGQVASSANLPRDHFPAGYVPSLEYGQSLIQLDVPTGPMRNPGGNALAFAFESFIDELAHAGGLDPLALRLELYGPPRVLPTPPPEGGLRIPPFDTGRVRGVLELVARKSGWKRRGALPAGTGLGLAFYYSHFGYVAEVVKASVNPDGTPKVHKIWAAVDIGRQIINPAGAYNQVQGAILDGLGQALHLLITVENGRVVQRNFDTYHLLRMDEAPPVEVHFLLSDNRPDRPRR</sequence>
<feature type="domain" description="Aldehyde oxidase/xanthine dehydrogenase first molybdopterin binding" evidence="1">
    <location>
        <begin position="4"/>
        <end position="224"/>
    </location>
</feature>
<dbReference type="EMBL" id="AUZZ01006078">
    <property type="protein sequence ID" value="EQD47444.1"/>
    <property type="molecule type" value="Genomic_DNA"/>
</dbReference>
<dbReference type="InterPro" id="IPR052516">
    <property type="entry name" value="N-heterocyclic_Hydroxylase"/>
</dbReference>
<dbReference type="InterPro" id="IPR008274">
    <property type="entry name" value="AldOxase/xan_DH_MoCoBD1"/>
</dbReference>
<proteinExistence type="predicted"/>
<evidence type="ECO:0000259" key="2">
    <source>
        <dbReference type="Pfam" id="PF20256"/>
    </source>
</evidence>
<organism evidence="3">
    <name type="scientific">mine drainage metagenome</name>
    <dbReference type="NCBI Taxonomy" id="410659"/>
    <lineage>
        <taxon>unclassified sequences</taxon>
        <taxon>metagenomes</taxon>
        <taxon>ecological metagenomes</taxon>
    </lineage>
</organism>
<feature type="domain" description="Aldehyde oxidase/xanthine dehydrogenase second molybdopterin binding" evidence="2">
    <location>
        <begin position="267"/>
        <end position="368"/>
    </location>
</feature>
<protein>
    <submittedName>
        <fullName evidence="3">Twin-arginine translocation pathway signal</fullName>
    </submittedName>
</protein>
<reference evidence="3" key="2">
    <citation type="journal article" date="2014" name="ISME J.">
        <title>Microbial stratification in low pH oxic and suboxic macroscopic growths along an acid mine drainage.</title>
        <authorList>
            <person name="Mendez-Garcia C."/>
            <person name="Mesa V."/>
            <person name="Sprenger R.R."/>
            <person name="Richter M."/>
            <person name="Diez M.S."/>
            <person name="Solano J."/>
            <person name="Bargiela R."/>
            <person name="Golyshina O.V."/>
            <person name="Manteca A."/>
            <person name="Ramos J.L."/>
            <person name="Gallego J.R."/>
            <person name="Llorente I."/>
            <person name="Martins Dos Santos V.A."/>
            <person name="Jensen O.N."/>
            <person name="Pelaez A.I."/>
            <person name="Sanchez J."/>
            <person name="Ferrer M."/>
        </authorList>
    </citation>
    <scope>NUCLEOTIDE SEQUENCE</scope>
</reference>
<dbReference type="GO" id="GO:0016491">
    <property type="term" value="F:oxidoreductase activity"/>
    <property type="evidence" value="ECO:0007669"/>
    <property type="project" value="InterPro"/>
</dbReference>
<feature type="non-terminal residue" evidence="3">
    <location>
        <position position="386"/>
    </location>
</feature>
<dbReference type="Pfam" id="PF20256">
    <property type="entry name" value="MoCoBD_2"/>
    <property type="match status" value="1"/>
</dbReference>
<gene>
    <name evidence="3" type="ORF">B2A_08440</name>
</gene>
<dbReference type="AlphaFoldDB" id="T1B3N9"/>
<dbReference type="Gene3D" id="3.30.365.10">
    <property type="entry name" value="Aldehyde oxidase/xanthine dehydrogenase, molybdopterin binding domain"/>
    <property type="match status" value="3"/>
</dbReference>
<dbReference type="Pfam" id="PF02738">
    <property type="entry name" value="MoCoBD_1"/>
    <property type="match status" value="1"/>
</dbReference>
<dbReference type="PANTHER" id="PTHR47495:SF2">
    <property type="entry name" value="ALDEHYDE DEHYDROGENASE"/>
    <property type="match status" value="1"/>
</dbReference>
<evidence type="ECO:0000259" key="1">
    <source>
        <dbReference type="Pfam" id="PF02738"/>
    </source>
</evidence>
<evidence type="ECO:0000313" key="3">
    <source>
        <dbReference type="EMBL" id="EQD47444.1"/>
    </source>
</evidence>